<evidence type="ECO:0000256" key="1">
    <source>
        <dbReference type="SAM" id="Coils"/>
    </source>
</evidence>
<dbReference type="RefSeq" id="XP_005648887.1">
    <property type="nucleotide sequence ID" value="XM_005648830.1"/>
</dbReference>
<dbReference type="Proteomes" id="UP000007264">
    <property type="component" value="Unassembled WGS sequence"/>
</dbReference>
<dbReference type="KEGG" id="csl:COCSUDRAFT_41577"/>
<dbReference type="AlphaFoldDB" id="I0Z124"/>
<protein>
    <submittedName>
        <fullName evidence="3">Uncharacterized protein</fullName>
    </submittedName>
</protein>
<gene>
    <name evidence="3" type="ORF">COCSUDRAFT_41577</name>
</gene>
<feature type="region of interest" description="Disordered" evidence="2">
    <location>
        <begin position="52"/>
        <end position="102"/>
    </location>
</feature>
<evidence type="ECO:0000256" key="2">
    <source>
        <dbReference type="SAM" id="MobiDB-lite"/>
    </source>
</evidence>
<dbReference type="EMBL" id="AGSI01000006">
    <property type="protein sequence ID" value="EIE24343.1"/>
    <property type="molecule type" value="Genomic_DNA"/>
</dbReference>
<accession>I0Z124</accession>
<comment type="caution">
    <text evidence="3">The sequence shown here is derived from an EMBL/GenBank/DDBJ whole genome shotgun (WGS) entry which is preliminary data.</text>
</comment>
<dbReference type="GeneID" id="17042341"/>
<feature type="compositionally biased region" description="Low complexity" evidence="2">
    <location>
        <begin position="83"/>
        <end position="95"/>
    </location>
</feature>
<evidence type="ECO:0000313" key="3">
    <source>
        <dbReference type="EMBL" id="EIE24343.1"/>
    </source>
</evidence>
<organism evidence="3 4">
    <name type="scientific">Coccomyxa subellipsoidea (strain C-169)</name>
    <name type="common">Green microalga</name>
    <dbReference type="NCBI Taxonomy" id="574566"/>
    <lineage>
        <taxon>Eukaryota</taxon>
        <taxon>Viridiplantae</taxon>
        <taxon>Chlorophyta</taxon>
        <taxon>core chlorophytes</taxon>
        <taxon>Trebouxiophyceae</taxon>
        <taxon>Trebouxiophyceae incertae sedis</taxon>
        <taxon>Coccomyxaceae</taxon>
        <taxon>Coccomyxa</taxon>
        <taxon>Coccomyxa subellipsoidea</taxon>
    </lineage>
</organism>
<keyword evidence="4" id="KW-1185">Reference proteome</keyword>
<sequence length="218" mass="23668">MQGAKYRGLKAVAEEIGRKASHPKAVLAQVPMQYTPQQNTWNAGFQAAFITNDQPATLPPSTDRPVRAAAQEAAEKIHRQNPDSCSDPGSQDSGSGDSGIEGEQAAGGALVYHCSEGNARSIASKDQPVAKGDMTLPVIEGDVSADDFCRIIRSSQALRRQLEQENRKLRARMQEMEEATRKQAAVVRSLRRDNILAKGNLQAAEVKLRATEQVMNDT</sequence>
<proteinExistence type="predicted"/>
<name>I0Z124_COCSC</name>
<evidence type="ECO:0000313" key="4">
    <source>
        <dbReference type="Proteomes" id="UP000007264"/>
    </source>
</evidence>
<feature type="coiled-coil region" evidence="1">
    <location>
        <begin position="152"/>
        <end position="182"/>
    </location>
</feature>
<keyword evidence="1" id="KW-0175">Coiled coil</keyword>
<reference evidence="3 4" key="1">
    <citation type="journal article" date="2012" name="Genome Biol.">
        <title>The genome of the polar eukaryotic microalga coccomyxa subellipsoidea reveals traits of cold adaptation.</title>
        <authorList>
            <person name="Blanc G."/>
            <person name="Agarkova I."/>
            <person name="Grimwood J."/>
            <person name="Kuo A."/>
            <person name="Brueggeman A."/>
            <person name="Dunigan D."/>
            <person name="Gurnon J."/>
            <person name="Ladunga I."/>
            <person name="Lindquist E."/>
            <person name="Lucas S."/>
            <person name="Pangilinan J."/>
            <person name="Proschold T."/>
            <person name="Salamov A."/>
            <person name="Schmutz J."/>
            <person name="Weeks D."/>
            <person name="Yamada T."/>
            <person name="Claverie J.M."/>
            <person name="Grigoriev I."/>
            <person name="Van Etten J."/>
            <person name="Lomsadze A."/>
            <person name="Borodovsky M."/>
        </authorList>
    </citation>
    <scope>NUCLEOTIDE SEQUENCE [LARGE SCALE GENOMIC DNA]</scope>
    <source>
        <strain evidence="3 4">C-169</strain>
    </source>
</reference>